<accession>A0A0E9W609</accession>
<dbReference type="AlphaFoldDB" id="A0A0E9W609"/>
<reference evidence="1" key="2">
    <citation type="journal article" date="2015" name="Fish Shellfish Immunol.">
        <title>Early steps in the European eel (Anguilla anguilla)-Vibrio vulnificus interaction in the gills: Role of the RtxA13 toxin.</title>
        <authorList>
            <person name="Callol A."/>
            <person name="Pajuelo D."/>
            <person name="Ebbesson L."/>
            <person name="Teles M."/>
            <person name="MacKenzie S."/>
            <person name="Amaro C."/>
        </authorList>
    </citation>
    <scope>NUCLEOTIDE SEQUENCE</scope>
</reference>
<evidence type="ECO:0000313" key="1">
    <source>
        <dbReference type="EMBL" id="JAH85035.1"/>
    </source>
</evidence>
<sequence length="24" mass="2838">MSTNEKTKKTILHFFTFCYILSGQ</sequence>
<protein>
    <submittedName>
        <fullName evidence="1">Uncharacterized protein</fullName>
    </submittedName>
</protein>
<dbReference type="EMBL" id="GBXM01023542">
    <property type="protein sequence ID" value="JAH85035.1"/>
    <property type="molecule type" value="Transcribed_RNA"/>
</dbReference>
<organism evidence="1">
    <name type="scientific">Anguilla anguilla</name>
    <name type="common">European freshwater eel</name>
    <name type="synonym">Muraena anguilla</name>
    <dbReference type="NCBI Taxonomy" id="7936"/>
    <lineage>
        <taxon>Eukaryota</taxon>
        <taxon>Metazoa</taxon>
        <taxon>Chordata</taxon>
        <taxon>Craniata</taxon>
        <taxon>Vertebrata</taxon>
        <taxon>Euteleostomi</taxon>
        <taxon>Actinopterygii</taxon>
        <taxon>Neopterygii</taxon>
        <taxon>Teleostei</taxon>
        <taxon>Anguilliformes</taxon>
        <taxon>Anguillidae</taxon>
        <taxon>Anguilla</taxon>
    </lineage>
</organism>
<reference evidence="1" key="1">
    <citation type="submission" date="2014-11" db="EMBL/GenBank/DDBJ databases">
        <authorList>
            <person name="Amaro Gonzalez C."/>
        </authorList>
    </citation>
    <scope>NUCLEOTIDE SEQUENCE</scope>
</reference>
<name>A0A0E9W609_ANGAN</name>
<proteinExistence type="predicted"/>